<reference evidence="2 3" key="1">
    <citation type="submission" date="2018-03" db="EMBL/GenBank/DDBJ databases">
        <title>The draft genome of Zobellella taiwanensis JCM 13381.</title>
        <authorList>
            <person name="Liu L."/>
            <person name="Li L."/>
            <person name="Wang T."/>
            <person name="Zhang X."/>
            <person name="Liang L."/>
        </authorList>
    </citation>
    <scope>NUCLEOTIDE SEQUENCE [LARGE SCALE GENOMIC DNA]</scope>
    <source>
        <strain evidence="2 3">JCM 13381</strain>
    </source>
</reference>
<comment type="caution">
    <text evidence="2">The sequence shown here is derived from an EMBL/GenBank/DDBJ whole genome shotgun (WGS) entry which is preliminary data.</text>
</comment>
<dbReference type="OrthoDB" id="5295180at2"/>
<accession>A0A2P7RAB0</accession>
<evidence type="ECO:0000313" key="2">
    <source>
        <dbReference type="EMBL" id="PSJ47130.1"/>
    </source>
</evidence>
<dbReference type="RefSeq" id="WP_106452056.1">
    <property type="nucleotide sequence ID" value="NZ_PXYH01000002.1"/>
</dbReference>
<evidence type="ECO:0008006" key="4">
    <source>
        <dbReference type="Google" id="ProtNLM"/>
    </source>
</evidence>
<keyword evidence="1" id="KW-1133">Transmembrane helix</keyword>
<dbReference type="EMBL" id="PXYH01000002">
    <property type="protein sequence ID" value="PSJ47130.1"/>
    <property type="molecule type" value="Genomic_DNA"/>
</dbReference>
<dbReference type="AlphaFoldDB" id="A0A2P7RAB0"/>
<evidence type="ECO:0000256" key="1">
    <source>
        <dbReference type="SAM" id="Phobius"/>
    </source>
</evidence>
<dbReference type="Proteomes" id="UP000242181">
    <property type="component" value="Unassembled WGS sequence"/>
</dbReference>
<dbReference type="Pfam" id="PF05751">
    <property type="entry name" value="FixH"/>
    <property type="match status" value="1"/>
</dbReference>
<evidence type="ECO:0000313" key="3">
    <source>
        <dbReference type="Proteomes" id="UP000242181"/>
    </source>
</evidence>
<proteinExistence type="predicted"/>
<keyword evidence="3" id="KW-1185">Reference proteome</keyword>
<keyword evidence="1" id="KW-0812">Transmembrane</keyword>
<gene>
    <name evidence="2" type="ORF">C7I36_01895</name>
</gene>
<sequence length="162" mass="18533">MQQRQWYRQFWPWFLITLPLCAVVASIYTLHLASSGADSMVVDDYYKKGRAINQDLSELQRAEQLGLLAELSYRDGQLALVMQGEHNNGEAVRLRFSHPTLADQDLDLLLTSDAAGVYRHRPEQALMEGSWNLQIEAFDGRWRLHQRIVLPIADRLLVRAGG</sequence>
<keyword evidence="1" id="KW-0472">Membrane</keyword>
<dbReference type="InterPro" id="IPR008620">
    <property type="entry name" value="FixH"/>
</dbReference>
<feature type="transmembrane region" description="Helical" evidence="1">
    <location>
        <begin position="12"/>
        <end position="30"/>
    </location>
</feature>
<protein>
    <recommendedName>
        <fullName evidence="4">Nitrogen fixation protein FixH</fullName>
    </recommendedName>
</protein>
<name>A0A2P7RAB0_9GAMM</name>
<organism evidence="2 3">
    <name type="scientific">Zobellella taiwanensis</name>
    <dbReference type="NCBI Taxonomy" id="347535"/>
    <lineage>
        <taxon>Bacteria</taxon>
        <taxon>Pseudomonadati</taxon>
        <taxon>Pseudomonadota</taxon>
        <taxon>Gammaproteobacteria</taxon>
        <taxon>Aeromonadales</taxon>
        <taxon>Aeromonadaceae</taxon>
        <taxon>Zobellella</taxon>
    </lineage>
</organism>